<name>A0A0Q0QJC5_RHOCA</name>
<feature type="domain" description="PAS" evidence="1">
    <location>
        <begin position="400"/>
        <end position="467"/>
    </location>
</feature>
<dbReference type="InterPro" id="IPR035965">
    <property type="entry name" value="PAS-like_dom_sf"/>
</dbReference>
<dbReference type="SUPFAM" id="SSF55785">
    <property type="entry name" value="PYP-like sensor domain (PAS domain)"/>
    <property type="match status" value="2"/>
</dbReference>
<protein>
    <submittedName>
        <fullName evidence="2">PAS fold</fullName>
    </submittedName>
</protein>
<feature type="domain" description="PAS" evidence="1">
    <location>
        <begin position="160"/>
        <end position="228"/>
    </location>
</feature>
<dbReference type="EMBL" id="FNAY01000002">
    <property type="protein sequence ID" value="SDE62411.1"/>
    <property type="molecule type" value="Genomic_DNA"/>
</dbReference>
<dbReference type="SMART" id="SM00091">
    <property type="entry name" value="PAS"/>
    <property type="match status" value="3"/>
</dbReference>
<dbReference type="AlphaFoldDB" id="A0A0Q0QJC5"/>
<evidence type="ECO:0000313" key="3">
    <source>
        <dbReference type="Proteomes" id="UP000183812"/>
    </source>
</evidence>
<dbReference type="InterPro" id="IPR000014">
    <property type="entry name" value="PAS"/>
</dbReference>
<organism evidence="2 3">
    <name type="scientific">Rhodobacter capsulatus</name>
    <name type="common">Rhodopseudomonas capsulata</name>
    <dbReference type="NCBI Taxonomy" id="1061"/>
    <lineage>
        <taxon>Bacteria</taxon>
        <taxon>Pseudomonadati</taxon>
        <taxon>Pseudomonadota</taxon>
        <taxon>Alphaproteobacteria</taxon>
        <taxon>Rhodobacterales</taxon>
        <taxon>Rhodobacter group</taxon>
        <taxon>Rhodobacter</taxon>
    </lineage>
</organism>
<gene>
    <name evidence="2" type="ORF">SAMN04244550_00760</name>
</gene>
<dbReference type="OrthoDB" id="9797304at2"/>
<dbReference type="Pfam" id="PF12860">
    <property type="entry name" value="PAS_7"/>
    <property type="match status" value="1"/>
</dbReference>
<accession>A0A0Q0QJC5</accession>
<proteinExistence type="predicted"/>
<dbReference type="Proteomes" id="UP000183812">
    <property type="component" value="Unassembled WGS sequence"/>
</dbReference>
<dbReference type="RefSeq" id="WP_055210355.1">
    <property type="nucleotide sequence ID" value="NZ_CP061202.1"/>
</dbReference>
<sequence>MQIEIFQAILIVATSVGSALLALLLLSVLSTRKTGPDARVATHPVLEQTVFLFDDQDLVDATGPARALLEASPMALSDWARFLAFVAPRFDGFEAAMLTLAERGRIELVSKPEEGRRTQIKLIAEEVNGLARLTLIDPEAEGRGVLVDGLSQRALEDELDLMRLTLDRAPTLVWREDETGTITWANRAYVLRSGAFSETEEAMLWPLPRLFQIDENARHTGPRRLRLDDGDQRAAWFDCHSFPMDKGALHFALPADSTVRAEKALRDFVQTLTKTFADLPIGLAIFDRSRQLQLFNPALIDLTQLGTDFLSNRPTLYAFLDRLREARMMPEPKDYRSWRLKMTELEQAAAAGFHSETWMLPSGQTYRVTGRPHPDGAVAFLFEDISSEVSLTRRFRAELEQGQEILDMMSEAVAVFQPSGELTASNAAYDRLWGVETDTSLRRTTILDAVRLWQGKCDASDIWATARGFNNRIGQRSLIEGTVRRREDGMMIGCRFAPMTGGAMMASFLPRGVVTLDPPSRANFDEERPVKVLAS</sequence>
<evidence type="ECO:0000259" key="1">
    <source>
        <dbReference type="SMART" id="SM00091"/>
    </source>
</evidence>
<reference evidence="2 3" key="1">
    <citation type="submission" date="2016-10" db="EMBL/GenBank/DDBJ databases">
        <authorList>
            <person name="de Groot N.N."/>
        </authorList>
    </citation>
    <scope>NUCLEOTIDE SEQUENCE [LARGE SCALE GENOMIC DNA]</scope>
    <source>
        <strain evidence="3">DSM 938 / 37b4</strain>
    </source>
</reference>
<evidence type="ECO:0000313" key="2">
    <source>
        <dbReference type="EMBL" id="SDE62411.1"/>
    </source>
</evidence>
<feature type="domain" description="PAS" evidence="1">
    <location>
        <begin position="270"/>
        <end position="337"/>
    </location>
</feature>